<keyword evidence="2" id="KW-0418">Kinase</keyword>
<organism evidence="2 3">
    <name type="scientific">Iris pallida</name>
    <name type="common">Sweet iris</name>
    <dbReference type="NCBI Taxonomy" id="29817"/>
    <lineage>
        <taxon>Eukaryota</taxon>
        <taxon>Viridiplantae</taxon>
        <taxon>Streptophyta</taxon>
        <taxon>Embryophyta</taxon>
        <taxon>Tracheophyta</taxon>
        <taxon>Spermatophyta</taxon>
        <taxon>Magnoliopsida</taxon>
        <taxon>Liliopsida</taxon>
        <taxon>Asparagales</taxon>
        <taxon>Iridaceae</taxon>
        <taxon>Iridoideae</taxon>
        <taxon>Irideae</taxon>
        <taxon>Iris</taxon>
    </lineage>
</organism>
<dbReference type="Proteomes" id="UP001140949">
    <property type="component" value="Unassembled WGS sequence"/>
</dbReference>
<evidence type="ECO:0000256" key="1">
    <source>
        <dbReference type="SAM" id="Phobius"/>
    </source>
</evidence>
<protein>
    <submittedName>
        <fullName evidence="2">Proline-rich receptor-like protein kinase PERK3</fullName>
    </submittedName>
</protein>
<dbReference type="EMBL" id="JANAVB010041814">
    <property type="protein sequence ID" value="KAJ6795773.1"/>
    <property type="molecule type" value="Genomic_DNA"/>
</dbReference>
<feature type="transmembrane region" description="Helical" evidence="1">
    <location>
        <begin position="22"/>
        <end position="41"/>
    </location>
</feature>
<keyword evidence="2" id="KW-0675">Receptor</keyword>
<name>A0AAX6DVD9_IRIPA</name>
<keyword evidence="3" id="KW-1185">Reference proteome</keyword>
<evidence type="ECO:0000313" key="3">
    <source>
        <dbReference type="Proteomes" id="UP001140949"/>
    </source>
</evidence>
<accession>A0AAX6DVD9</accession>
<proteinExistence type="predicted"/>
<evidence type="ECO:0000313" key="2">
    <source>
        <dbReference type="EMBL" id="KAJ6795773.1"/>
    </source>
</evidence>
<keyword evidence="2" id="KW-0808">Transferase</keyword>
<keyword evidence="1" id="KW-0472">Membrane</keyword>
<keyword evidence="1" id="KW-0812">Transmembrane</keyword>
<reference evidence="2" key="1">
    <citation type="journal article" date="2023" name="GigaByte">
        <title>Genome assembly of the bearded iris, Iris pallida Lam.</title>
        <authorList>
            <person name="Bruccoleri R.E."/>
            <person name="Oakeley E.J."/>
            <person name="Faust A.M.E."/>
            <person name="Altorfer M."/>
            <person name="Dessus-Babus S."/>
            <person name="Burckhardt D."/>
            <person name="Oertli M."/>
            <person name="Naumann U."/>
            <person name="Petersen F."/>
            <person name="Wong J."/>
        </authorList>
    </citation>
    <scope>NUCLEOTIDE SEQUENCE</scope>
    <source>
        <strain evidence="2">GSM-AAB239-AS_SAM_17_03QT</strain>
    </source>
</reference>
<comment type="caution">
    <text evidence="2">The sequence shown here is derived from an EMBL/GenBank/DDBJ whole genome shotgun (WGS) entry which is preliminary data.</text>
</comment>
<sequence length="107" mass="12238">MGHGRTGPDTTVMVNTDTSTTFVYWLCWWFLGMIIEGEVVARMKEAAAWIIADGWGGSRGIVRLGHGCAAMAWEGECCYDIESLFRSSRCTWSRLIYIEFRVYSYYI</sequence>
<reference evidence="2" key="2">
    <citation type="submission" date="2023-04" db="EMBL/GenBank/DDBJ databases">
        <authorList>
            <person name="Bruccoleri R.E."/>
            <person name="Oakeley E.J."/>
            <person name="Faust A.-M."/>
            <person name="Dessus-Babus S."/>
            <person name="Altorfer M."/>
            <person name="Burckhardt D."/>
            <person name="Oertli M."/>
            <person name="Naumann U."/>
            <person name="Petersen F."/>
            <person name="Wong J."/>
        </authorList>
    </citation>
    <scope>NUCLEOTIDE SEQUENCE</scope>
    <source>
        <strain evidence="2">GSM-AAB239-AS_SAM_17_03QT</strain>
        <tissue evidence="2">Leaf</tissue>
    </source>
</reference>
<gene>
    <name evidence="2" type="ORF">M6B38_224430</name>
</gene>
<dbReference type="AlphaFoldDB" id="A0AAX6DVD9"/>
<keyword evidence="1" id="KW-1133">Transmembrane helix</keyword>
<dbReference type="GO" id="GO:0016301">
    <property type="term" value="F:kinase activity"/>
    <property type="evidence" value="ECO:0007669"/>
    <property type="project" value="UniProtKB-KW"/>
</dbReference>